<keyword evidence="3 9" id="KW-1003">Cell membrane</keyword>
<comment type="function">
    <text evidence="9">Essential subunit of the Sec protein translocation channel SecYEG. Clamps together the 2 halves of SecY. May contact the channel plug during translocation.</text>
</comment>
<comment type="caution">
    <text evidence="10">The sequence shown here is derived from an EMBL/GenBank/DDBJ whole genome shotgun (WGS) entry which is preliminary data.</text>
</comment>
<name>A0A371RLT0_9PROT</name>
<feature type="transmembrane region" description="Helical" evidence="9">
    <location>
        <begin position="41"/>
        <end position="61"/>
    </location>
</feature>
<evidence type="ECO:0000256" key="9">
    <source>
        <dbReference type="HAMAP-Rule" id="MF_00422"/>
    </source>
</evidence>
<keyword evidence="7 9" id="KW-0811">Translocation</keyword>
<dbReference type="EMBL" id="QUQO01000001">
    <property type="protein sequence ID" value="RFB06336.1"/>
    <property type="molecule type" value="Genomic_DNA"/>
</dbReference>
<dbReference type="AlphaFoldDB" id="A0A371RLT0"/>
<proteinExistence type="inferred from homology"/>
<dbReference type="InterPro" id="IPR005807">
    <property type="entry name" value="SecE_bac"/>
</dbReference>
<dbReference type="GO" id="GO:0006605">
    <property type="term" value="P:protein targeting"/>
    <property type="evidence" value="ECO:0007669"/>
    <property type="project" value="UniProtKB-UniRule"/>
</dbReference>
<keyword evidence="5 9" id="KW-0653">Protein transport</keyword>
<evidence type="ECO:0000256" key="5">
    <source>
        <dbReference type="ARBA" id="ARBA00022927"/>
    </source>
</evidence>
<organism evidence="10 11">
    <name type="scientific">Parvularcula marina</name>
    <dbReference type="NCBI Taxonomy" id="2292771"/>
    <lineage>
        <taxon>Bacteria</taxon>
        <taxon>Pseudomonadati</taxon>
        <taxon>Pseudomonadota</taxon>
        <taxon>Alphaproteobacteria</taxon>
        <taxon>Parvularculales</taxon>
        <taxon>Parvularculaceae</taxon>
        <taxon>Parvularcula</taxon>
    </lineage>
</organism>
<keyword evidence="11" id="KW-1185">Reference proteome</keyword>
<accession>A0A371RLT0</accession>
<dbReference type="GO" id="GO:0005886">
    <property type="term" value="C:plasma membrane"/>
    <property type="evidence" value="ECO:0007669"/>
    <property type="project" value="UniProtKB-SubCell"/>
</dbReference>
<dbReference type="InParanoid" id="A0A371RLT0"/>
<evidence type="ECO:0000256" key="2">
    <source>
        <dbReference type="ARBA" id="ARBA00022448"/>
    </source>
</evidence>
<evidence type="ECO:0000313" key="11">
    <source>
        <dbReference type="Proteomes" id="UP000264589"/>
    </source>
</evidence>
<dbReference type="PANTHER" id="PTHR33910">
    <property type="entry name" value="PROTEIN TRANSLOCASE SUBUNIT SECE"/>
    <property type="match status" value="1"/>
</dbReference>
<evidence type="ECO:0000256" key="4">
    <source>
        <dbReference type="ARBA" id="ARBA00022692"/>
    </source>
</evidence>
<sequence>MIEGGAAEPKAKQRKVGPVQFFRQVRDEMQKITWTSRNETMISTIMVLIMVTIASIFFFTVDQILRWLMPMLLSFSF</sequence>
<comment type="subcellular location">
    <subcellularLocation>
        <location evidence="9">Cell membrane</location>
        <topology evidence="9">Single-pass membrane protein</topology>
    </subcellularLocation>
    <subcellularLocation>
        <location evidence="1">Membrane</location>
    </subcellularLocation>
</comment>
<dbReference type="Gene3D" id="1.20.5.1030">
    <property type="entry name" value="Preprotein translocase secy subunit"/>
    <property type="match status" value="1"/>
</dbReference>
<dbReference type="NCBIfam" id="TIGR00964">
    <property type="entry name" value="secE_bact"/>
    <property type="match status" value="1"/>
</dbReference>
<dbReference type="InterPro" id="IPR038379">
    <property type="entry name" value="SecE_sf"/>
</dbReference>
<evidence type="ECO:0000256" key="7">
    <source>
        <dbReference type="ARBA" id="ARBA00023010"/>
    </source>
</evidence>
<dbReference type="GO" id="GO:0008320">
    <property type="term" value="F:protein transmembrane transporter activity"/>
    <property type="evidence" value="ECO:0007669"/>
    <property type="project" value="UniProtKB-UniRule"/>
</dbReference>
<evidence type="ECO:0000256" key="3">
    <source>
        <dbReference type="ARBA" id="ARBA00022475"/>
    </source>
</evidence>
<gene>
    <name evidence="9 10" type="primary">secE</name>
    <name evidence="10" type="ORF">DX908_03580</name>
</gene>
<keyword evidence="4 9" id="KW-0812">Transmembrane</keyword>
<dbReference type="InterPro" id="IPR001901">
    <property type="entry name" value="Translocase_SecE/Sec61-g"/>
</dbReference>
<comment type="subunit">
    <text evidence="9">Component of the Sec protein translocase complex. Heterotrimer consisting of SecY, SecE and SecG subunits. The heterotrimers can form oligomers, although 1 heterotrimer is thought to be able to translocate proteins. Interacts with the ribosome. Interacts with SecDF, and other proteins may be involved. Interacts with SecA.</text>
</comment>
<dbReference type="GO" id="GO:0043952">
    <property type="term" value="P:protein transport by the Sec complex"/>
    <property type="evidence" value="ECO:0007669"/>
    <property type="project" value="UniProtKB-UniRule"/>
</dbReference>
<dbReference type="HAMAP" id="MF_00422">
    <property type="entry name" value="SecE"/>
    <property type="match status" value="1"/>
</dbReference>
<dbReference type="Proteomes" id="UP000264589">
    <property type="component" value="Unassembled WGS sequence"/>
</dbReference>
<dbReference type="GO" id="GO:0009306">
    <property type="term" value="P:protein secretion"/>
    <property type="evidence" value="ECO:0007669"/>
    <property type="project" value="UniProtKB-UniRule"/>
</dbReference>
<reference evidence="10 11" key="1">
    <citation type="submission" date="2018-08" db="EMBL/GenBank/DDBJ databases">
        <title>Parvularcula sp. SM1705, isolated from surface water of the South Sea China.</title>
        <authorList>
            <person name="Sun L."/>
        </authorList>
    </citation>
    <scope>NUCLEOTIDE SEQUENCE [LARGE SCALE GENOMIC DNA]</scope>
    <source>
        <strain evidence="10 11">SM1705</strain>
    </source>
</reference>
<keyword evidence="8 9" id="KW-0472">Membrane</keyword>
<evidence type="ECO:0000256" key="8">
    <source>
        <dbReference type="ARBA" id="ARBA00023136"/>
    </source>
</evidence>
<dbReference type="Pfam" id="PF00584">
    <property type="entry name" value="SecE"/>
    <property type="match status" value="1"/>
</dbReference>
<keyword evidence="2 9" id="KW-0813">Transport</keyword>
<dbReference type="PANTHER" id="PTHR33910:SF1">
    <property type="entry name" value="PROTEIN TRANSLOCASE SUBUNIT SECE"/>
    <property type="match status" value="1"/>
</dbReference>
<dbReference type="GO" id="GO:0065002">
    <property type="term" value="P:intracellular protein transmembrane transport"/>
    <property type="evidence" value="ECO:0007669"/>
    <property type="project" value="UniProtKB-UniRule"/>
</dbReference>
<evidence type="ECO:0000313" key="10">
    <source>
        <dbReference type="EMBL" id="RFB06336.1"/>
    </source>
</evidence>
<evidence type="ECO:0000256" key="1">
    <source>
        <dbReference type="ARBA" id="ARBA00004370"/>
    </source>
</evidence>
<protein>
    <recommendedName>
        <fullName evidence="9">Protein translocase subunit SecE</fullName>
    </recommendedName>
</protein>
<evidence type="ECO:0000256" key="6">
    <source>
        <dbReference type="ARBA" id="ARBA00022989"/>
    </source>
</evidence>
<comment type="similarity">
    <text evidence="9">Belongs to the SecE/SEC61-gamma family.</text>
</comment>
<dbReference type="OrthoDB" id="9812738at2"/>
<keyword evidence="6 9" id="KW-1133">Transmembrane helix</keyword>